<evidence type="ECO:0000313" key="1">
    <source>
        <dbReference type="EMBL" id="AEW04103.1"/>
    </source>
</evidence>
<reference evidence="2" key="1">
    <citation type="submission" date="2011-12" db="EMBL/GenBank/DDBJ databases">
        <title>The complete genome of chromosome of Sulfobacillus acidophilus DSM 10332.</title>
        <authorList>
            <person name="Lucas S."/>
            <person name="Han J."/>
            <person name="Lapidus A."/>
            <person name="Bruce D."/>
            <person name="Goodwin L."/>
            <person name="Pitluck S."/>
            <person name="Peters L."/>
            <person name="Kyrpides N."/>
            <person name="Mavromatis K."/>
            <person name="Ivanova N."/>
            <person name="Mikhailova N."/>
            <person name="Chertkov O."/>
            <person name="Saunders E."/>
            <person name="Detter J.C."/>
            <person name="Tapia R."/>
            <person name="Han C."/>
            <person name="Land M."/>
            <person name="Hauser L."/>
            <person name="Markowitz V."/>
            <person name="Cheng J.-F."/>
            <person name="Hugenholtz P."/>
            <person name="Woyke T."/>
            <person name="Wu D."/>
            <person name="Pukall R."/>
            <person name="Gehrich-Schroeter G."/>
            <person name="Schneider S."/>
            <person name="Klenk H.-P."/>
            <person name="Eisen J.A."/>
        </authorList>
    </citation>
    <scope>NUCLEOTIDE SEQUENCE [LARGE SCALE GENOMIC DNA]</scope>
    <source>
        <strain evidence="2">ATCC 700253 / DSM 10332 / NAL</strain>
    </source>
</reference>
<dbReference type="KEGG" id="sap:Sulac_0572"/>
<proteinExistence type="predicted"/>
<name>G8TZD4_SULAD</name>
<keyword evidence="2" id="KW-1185">Reference proteome</keyword>
<gene>
    <name evidence="1" type="ordered locus">Sulac_0572</name>
</gene>
<dbReference type="STRING" id="679936.Sulac_0572"/>
<accession>G8TZD4</accession>
<organism evidence="1 2">
    <name type="scientific">Sulfobacillus acidophilus (strain ATCC 700253 / DSM 10332 / NAL)</name>
    <dbReference type="NCBI Taxonomy" id="679936"/>
    <lineage>
        <taxon>Bacteria</taxon>
        <taxon>Bacillati</taxon>
        <taxon>Bacillota</taxon>
        <taxon>Clostridia</taxon>
        <taxon>Eubacteriales</taxon>
        <taxon>Clostridiales Family XVII. Incertae Sedis</taxon>
        <taxon>Sulfobacillus</taxon>
    </lineage>
</organism>
<dbReference type="HOGENOM" id="CLU_162732_0_0_9"/>
<sequence length="125" mass="13758">MRPETIHGALPWTTVVIPDQSSLQLSWRPPYPPNMVHVLALNQRLTANQMIQPRNILVACAVNVTYPQNHGCTLSGAGTLTIDWSPHVLNHVKGLVIAALWIPNHPVTSPNLTSHQVTWIVGIGR</sequence>
<reference evidence="1 2" key="2">
    <citation type="journal article" date="2012" name="Stand. Genomic Sci.">
        <title>Complete genome sequence of the moderately thermophilic mineral-sulfide-oxidizing firmicute Sulfobacillus acidophilus type strain (NAL(T)).</title>
        <authorList>
            <person name="Anderson I."/>
            <person name="Chertkov O."/>
            <person name="Chen A."/>
            <person name="Saunders E."/>
            <person name="Lapidus A."/>
            <person name="Nolan M."/>
            <person name="Lucas S."/>
            <person name="Hammon N."/>
            <person name="Deshpande S."/>
            <person name="Cheng J.F."/>
            <person name="Han C."/>
            <person name="Tapia R."/>
            <person name="Goodwin L.A."/>
            <person name="Pitluck S."/>
            <person name="Liolios K."/>
            <person name="Pagani I."/>
            <person name="Ivanova N."/>
            <person name="Mikhailova N."/>
            <person name="Pati A."/>
            <person name="Palaniappan K."/>
            <person name="Land M."/>
            <person name="Pan C."/>
            <person name="Rohde M."/>
            <person name="Pukall R."/>
            <person name="Goker M."/>
            <person name="Detter J.C."/>
            <person name="Woyke T."/>
            <person name="Bristow J."/>
            <person name="Eisen J.A."/>
            <person name="Markowitz V."/>
            <person name="Hugenholtz P."/>
            <person name="Kyrpides N.C."/>
            <person name="Klenk H.P."/>
            <person name="Mavromatis K."/>
        </authorList>
    </citation>
    <scope>NUCLEOTIDE SEQUENCE [LARGE SCALE GENOMIC DNA]</scope>
    <source>
        <strain evidence="2">ATCC 700253 / DSM 10332 / NAL</strain>
    </source>
</reference>
<dbReference type="EMBL" id="CP003179">
    <property type="protein sequence ID" value="AEW04103.1"/>
    <property type="molecule type" value="Genomic_DNA"/>
</dbReference>
<protein>
    <submittedName>
        <fullName evidence="1">Uncharacterized protein</fullName>
    </submittedName>
</protein>
<evidence type="ECO:0000313" key="2">
    <source>
        <dbReference type="Proteomes" id="UP000005439"/>
    </source>
</evidence>
<dbReference type="Proteomes" id="UP000005439">
    <property type="component" value="Chromosome"/>
</dbReference>
<dbReference type="AlphaFoldDB" id="G8TZD4"/>